<evidence type="ECO:0000259" key="3">
    <source>
        <dbReference type="Pfam" id="PF24883"/>
    </source>
</evidence>
<protein>
    <recommendedName>
        <fullName evidence="3">Nephrocystin 3-like N-terminal domain-containing protein</fullName>
    </recommendedName>
</protein>
<name>A0A165IHA0_EXIGL</name>
<dbReference type="EMBL" id="KV425990">
    <property type="protein sequence ID" value="KZV93397.1"/>
    <property type="molecule type" value="Genomic_DNA"/>
</dbReference>
<feature type="domain" description="Nephrocystin 3-like N-terminal" evidence="3">
    <location>
        <begin position="253"/>
        <end position="416"/>
    </location>
</feature>
<dbReference type="Proteomes" id="UP000077266">
    <property type="component" value="Unassembled WGS sequence"/>
</dbReference>
<dbReference type="STRING" id="1314781.A0A165IHA0"/>
<dbReference type="Gene3D" id="3.40.50.300">
    <property type="entry name" value="P-loop containing nucleotide triphosphate hydrolases"/>
    <property type="match status" value="1"/>
</dbReference>
<dbReference type="SUPFAM" id="SSF52540">
    <property type="entry name" value="P-loop containing nucleoside triphosphate hydrolases"/>
    <property type="match status" value="1"/>
</dbReference>
<dbReference type="InParanoid" id="A0A165IHA0"/>
<reference evidence="4 5" key="1">
    <citation type="journal article" date="2016" name="Mol. Biol. Evol.">
        <title>Comparative Genomics of Early-Diverging Mushroom-Forming Fungi Provides Insights into the Origins of Lignocellulose Decay Capabilities.</title>
        <authorList>
            <person name="Nagy L.G."/>
            <person name="Riley R."/>
            <person name="Tritt A."/>
            <person name="Adam C."/>
            <person name="Daum C."/>
            <person name="Floudas D."/>
            <person name="Sun H."/>
            <person name="Yadav J.S."/>
            <person name="Pangilinan J."/>
            <person name="Larsson K.H."/>
            <person name="Matsuura K."/>
            <person name="Barry K."/>
            <person name="Labutti K."/>
            <person name="Kuo R."/>
            <person name="Ohm R.A."/>
            <person name="Bhattacharya S.S."/>
            <person name="Shirouzu T."/>
            <person name="Yoshinaga Y."/>
            <person name="Martin F.M."/>
            <person name="Grigoriev I.V."/>
            <person name="Hibbett D.S."/>
        </authorList>
    </citation>
    <scope>NUCLEOTIDE SEQUENCE [LARGE SCALE GENOMIC DNA]</scope>
    <source>
        <strain evidence="4 5">HHB12029</strain>
    </source>
</reference>
<dbReference type="GO" id="GO:0007166">
    <property type="term" value="P:cell surface receptor signaling pathway"/>
    <property type="evidence" value="ECO:0007669"/>
    <property type="project" value="InterPro"/>
</dbReference>
<dbReference type="AlphaFoldDB" id="A0A165IHA0"/>
<gene>
    <name evidence="4" type="ORF">EXIGLDRAFT_835701</name>
</gene>
<accession>A0A165IHA0</accession>
<proteinExistence type="predicted"/>
<dbReference type="InterPro" id="IPR027417">
    <property type="entry name" value="P-loop_NTPase"/>
</dbReference>
<keyword evidence="1" id="KW-0677">Repeat</keyword>
<dbReference type="Pfam" id="PF24883">
    <property type="entry name" value="NPHP3_N"/>
    <property type="match status" value="1"/>
</dbReference>
<evidence type="ECO:0000313" key="4">
    <source>
        <dbReference type="EMBL" id="KZV93397.1"/>
    </source>
</evidence>
<dbReference type="InterPro" id="IPR059179">
    <property type="entry name" value="MLKL-like_MCAfunc"/>
</dbReference>
<feature type="coiled-coil region" evidence="2">
    <location>
        <begin position="112"/>
        <end position="139"/>
    </location>
</feature>
<dbReference type="PANTHER" id="PTHR10039:SF17">
    <property type="entry name" value="FUNGAL STAND N-TERMINAL GOODBYE DOMAIN-CONTAINING PROTEIN-RELATED"/>
    <property type="match status" value="1"/>
</dbReference>
<dbReference type="PANTHER" id="PTHR10039">
    <property type="entry name" value="AMELOGENIN"/>
    <property type="match status" value="1"/>
</dbReference>
<keyword evidence="2" id="KW-0175">Coiled coil</keyword>
<sequence>MSSSSTTPTNTPKRRGGKVDTAVAAAQTVVSIAAEAVGDVKVPALASALKALDIILTRVAECRDNKQTCLLLIQSVTALAGALQAAATSLRGDGSGPLLASAAVDPDTPGSVVELRQRIDRLQDRLNNVQIDAAKLQKQSLARRLFLSNRNAQVLREMRDTLTYALDEFKLRGQISLEVLLGQVHQHVEDVKARQAAEARDLQARQAAEDERRKDNDLRRALRDLPHADASFRAAVNERKSRFQSGTRVGLLQELQAWADSTDRLAAPFYILSGVAGTGKSTVAYEFSKRAAAANRLGASFFFVRGDAQLSSTHLVFPTVAFQLVKSIPLLRESAPAIVQKHLRTARLQVMDFQVQDLFVGLLSQLPADHAPILIVIDAVDECSEDAQPLVQSMLYLLADALDSIPCRIQILVTTRPELHIEEAFHGIKFQNKSSQFRLQDVPQPVIDSDIRLYLSTGLSTVQLSGTVSKLYPKLADDLTLQASGLFIYASLALEYIQMFQEDELVSALTVLIPDGLTDPRLAIQRLDDLYSLVLSTALKADLFNVPSVTQTIHDVLGSIAVLRDHVSPAALATILGISLQDNLHPILKRLASVVIFDPNDSNAAMRPLHASFAEFLVDAKRCKDPRFYVQPALQHCRFAEQCLTLLCQSSTLRRNICDLVDPSVFKHDIPDLHERVVRSLPAPVQYACT</sequence>
<evidence type="ECO:0000313" key="5">
    <source>
        <dbReference type="Proteomes" id="UP000077266"/>
    </source>
</evidence>
<keyword evidence="5" id="KW-1185">Reference proteome</keyword>
<organism evidence="4 5">
    <name type="scientific">Exidia glandulosa HHB12029</name>
    <dbReference type="NCBI Taxonomy" id="1314781"/>
    <lineage>
        <taxon>Eukaryota</taxon>
        <taxon>Fungi</taxon>
        <taxon>Dikarya</taxon>
        <taxon>Basidiomycota</taxon>
        <taxon>Agaricomycotina</taxon>
        <taxon>Agaricomycetes</taxon>
        <taxon>Auriculariales</taxon>
        <taxon>Exidiaceae</taxon>
        <taxon>Exidia</taxon>
    </lineage>
</organism>
<dbReference type="CDD" id="cd21037">
    <property type="entry name" value="MLKL_NTD"/>
    <property type="match status" value="1"/>
</dbReference>
<dbReference type="InterPro" id="IPR056884">
    <property type="entry name" value="NPHP3-like_N"/>
</dbReference>
<dbReference type="OrthoDB" id="3027122at2759"/>
<dbReference type="InterPro" id="IPR036537">
    <property type="entry name" value="Adaptor_Cbl_N_dom_sf"/>
</dbReference>
<dbReference type="Gene3D" id="1.20.930.20">
    <property type="entry name" value="Adaptor protein Cbl, N-terminal domain"/>
    <property type="match status" value="1"/>
</dbReference>
<evidence type="ECO:0000256" key="1">
    <source>
        <dbReference type="ARBA" id="ARBA00022737"/>
    </source>
</evidence>
<evidence type="ECO:0000256" key="2">
    <source>
        <dbReference type="SAM" id="Coils"/>
    </source>
</evidence>